<dbReference type="RefSeq" id="WP_090268278.1">
    <property type="nucleotide sequence ID" value="NZ_FOEP01000002.1"/>
</dbReference>
<gene>
    <name evidence="2" type="ORF">SAMN04488092_102187</name>
</gene>
<reference evidence="2 3" key="1">
    <citation type="submission" date="2016-10" db="EMBL/GenBank/DDBJ databases">
        <authorList>
            <person name="de Groot N.N."/>
        </authorList>
    </citation>
    <scope>NUCLEOTIDE SEQUENCE [LARGE SCALE GENOMIC DNA]</scope>
    <source>
        <strain evidence="2 3">DSM 22007</strain>
    </source>
</reference>
<name>A0A1H9ALN4_9RHOB</name>
<evidence type="ECO:0000259" key="1">
    <source>
        <dbReference type="Pfam" id="PF12708"/>
    </source>
</evidence>
<dbReference type="EMBL" id="FOEP01000002">
    <property type="protein sequence ID" value="SEP77712.1"/>
    <property type="molecule type" value="Genomic_DNA"/>
</dbReference>
<keyword evidence="3" id="KW-1185">Reference proteome</keyword>
<dbReference type="GO" id="GO:0016829">
    <property type="term" value="F:lyase activity"/>
    <property type="evidence" value="ECO:0007669"/>
    <property type="project" value="UniProtKB-KW"/>
</dbReference>
<dbReference type="STRING" id="657014.SAMN04488092_102187"/>
<dbReference type="AlphaFoldDB" id="A0A1H9ALN4"/>
<dbReference type="Gene3D" id="2.160.20.10">
    <property type="entry name" value="Single-stranded right-handed beta-helix, Pectin lyase-like"/>
    <property type="match status" value="1"/>
</dbReference>
<evidence type="ECO:0000313" key="3">
    <source>
        <dbReference type="Proteomes" id="UP000198634"/>
    </source>
</evidence>
<accession>A0A1H9ALN4</accession>
<organism evidence="2 3">
    <name type="scientific">Thalassovita taeanensis</name>
    <dbReference type="NCBI Taxonomy" id="657014"/>
    <lineage>
        <taxon>Bacteria</taxon>
        <taxon>Pseudomonadati</taxon>
        <taxon>Pseudomonadota</taxon>
        <taxon>Alphaproteobacteria</taxon>
        <taxon>Rhodobacterales</taxon>
        <taxon>Roseobacteraceae</taxon>
        <taxon>Thalassovita</taxon>
    </lineage>
</organism>
<dbReference type="OrthoDB" id="7749009at2"/>
<dbReference type="InterPro" id="IPR012334">
    <property type="entry name" value="Pectin_lyas_fold"/>
</dbReference>
<feature type="domain" description="Rhamnogalacturonase A/B/Epimerase-like pectate lyase" evidence="1">
    <location>
        <begin position="188"/>
        <end position="248"/>
    </location>
</feature>
<proteinExistence type="predicted"/>
<sequence length="762" mass="83044">MNKAITDGVVFMPTAFEFGLDVWSSGDGTPGSDTYDGAVNAAYVPADQDFSGCLEIQKTASTQQLRYMGETPILPGCYLRITARVKAISGNLPSVRIAGWAGTASDAHVSGLPEVGPSVTLSSYGQVVEVSAIVGSGDRSGVDMVWGNAPAYGHFGLDLTGSNGGVVRIDDIVIEDVTDVFLRDLMNWVDVRDYGAVGNGVTDDSAAFAAADEAANGRRVLVSAGHYYLGDSVTFENRVQFEGTVTMPDNMLLSLTKDFDLPTYIDAFGNEELAFRKAFQSLLNNSDHESLDLGGRRISVNGPIDMQAAVSNRTEFAQRRHIRNGQFYCQEDSAWDTEVFTSTASYSTSSADRLTNVANVANIPIGALVTGNGVGREVYVRDKNVATQEITLSMPLFDAVGTQNYTFTRHKYILDFSGFGKLSKFSMSDIEFQCNGRASAIMLPPSGLIFHLKDCFFTRPRDRGVTSIGQGCQGMLIDRCQFLSNQTAMRAQDRTAIALNANSNDVKLRDNRITQFRHFAILGGTSSIITGNHWFQGDDENEGIRSAGLVLTSTHNRATIAGNYIDNCSIEWSNEHDHEPEFNSEYSFSALNIADNIFQAIGTVPWFRFIVIKPHGAGHFISGLNVTGNIFRSIHGDLDRVDHVDTSYANLDFSRMRNIIVQGNMFNAIIQGISNPVILRHSQASVAETWTVDCEGPLLFGGYAQNVDAVVARSKIKNGSNVARYDMPYVAAEQGANRDQVQLNWPEPLSGDVSVTVRMDNV</sequence>
<dbReference type="InterPro" id="IPR011050">
    <property type="entry name" value="Pectin_lyase_fold/virulence"/>
</dbReference>
<dbReference type="SUPFAM" id="SSF51126">
    <property type="entry name" value="Pectin lyase-like"/>
    <property type="match status" value="1"/>
</dbReference>
<dbReference type="Pfam" id="PF12708">
    <property type="entry name" value="Pect-lyase_RHGA_epim"/>
    <property type="match status" value="1"/>
</dbReference>
<dbReference type="Proteomes" id="UP000198634">
    <property type="component" value="Unassembled WGS sequence"/>
</dbReference>
<protein>
    <submittedName>
        <fullName evidence="2">Pectate lyase superfamily protein</fullName>
    </submittedName>
</protein>
<dbReference type="InterPro" id="IPR024535">
    <property type="entry name" value="RHGA/B-epi-like_pectate_lyase"/>
</dbReference>
<keyword evidence="2" id="KW-0456">Lyase</keyword>
<evidence type="ECO:0000313" key="2">
    <source>
        <dbReference type="EMBL" id="SEP77712.1"/>
    </source>
</evidence>